<keyword evidence="4" id="KW-0560">Oxidoreductase</keyword>
<evidence type="ECO:0000256" key="1">
    <source>
        <dbReference type="ARBA" id="ARBA00007992"/>
    </source>
</evidence>
<dbReference type="InterPro" id="IPR036188">
    <property type="entry name" value="FAD/NAD-bd_sf"/>
</dbReference>
<dbReference type="EMBL" id="WHVB01000016">
    <property type="protein sequence ID" value="KAF8475152.1"/>
    <property type="molecule type" value="Genomic_DNA"/>
</dbReference>
<protein>
    <submittedName>
        <fullName evidence="9">FAD/NAD-P-binding domain-containing protein</fullName>
    </submittedName>
</protein>
<accession>A0A9P5K076</accession>
<feature type="region of interest" description="Disordered" evidence="6">
    <location>
        <begin position="146"/>
        <end position="167"/>
    </location>
</feature>
<dbReference type="PANTHER" id="PTHR13789:SF309">
    <property type="entry name" value="PUTATIVE (AFU_ORTHOLOGUE AFUA_6G14510)-RELATED"/>
    <property type="match status" value="1"/>
</dbReference>
<evidence type="ECO:0000256" key="5">
    <source>
        <dbReference type="ARBA" id="ARBA00023033"/>
    </source>
</evidence>
<dbReference type="Gene3D" id="3.50.50.60">
    <property type="entry name" value="FAD/NAD(P)-binding domain"/>
    <property type="match status" value="1"/>
</dbReference>
<feature type="compositionally biased region" description="Low complexity" evidence="6">
    <location>
        <begin position="146"/>
        <end position="165"/>
    </location>
</feature>
<sequence>MSHPRPAPFKLDVIIVGGSVAGLSMALGLALSGHTVRVLEKSPRLENVPGGIRLTPNVTKILVQWGLGDELRKRGTLVREGSHLWDFETGELIGYLEWAAPVIEETGAKFYMMRFGDLQEILYAAAVRAGAQVMFDTKVAFVEPPCSSEPSEGSDSSSSSPLYEKPSVHLSDGTILESDLIIGADGQHSTVRLSIQEKAVKPRRTGTIVVSGNVPIRKILEDDVLKTESVAYSWVYWFGPRRCFMGYPISFGSEYAVHLFWDHKELDVPEGWIPNLPAKSLKLAEMTSDIKLSRMIEKIDSVCWQRYLDWPEIENWSDDSSRIVLIGEASHPLIPCSTQVCSLSVEAAAVLSTLLSYVRGLDHIPILVRAYETIRRGRSQFLHEVEVTSIAQTMFPPGPARTARDLEMQRLLHAGQDKWDDDAYLGIWGQLCEVWAYNAFDAADDWWVQWGVLRERSMCPQDQHVELPFNHLEISVSAQTGYDD</sequence>
<comment type="caution">
    <text evidence="9">The sequence shown here is derived from an EMBL/GenBank/DDBJ whole genome shotgun (WGS) entry which is preliminary data.</text>
</comment>
<organism evidence="9 10">
    <name type="scientific">Russula ochroleuca</name>
    <dbReference type="NCBI Taxonomy" id="152965"/>
    <lineage>
        <taxon>Eukaryota</taxon>
        <taxon>Fungi</taxon>
        <taxon>Dikarya</taxon>
        <taxon>Basidiomycota</taxon>
        <taxon>Agaricomycotina</taxon>
        <taxon>Agaricomycetes</taxon>
        <taxon>Russulales</taxon>
        <taxon>Russulaceae</taxon>
        <taxon>Russula</taxon>
    </lineage>
</organism>
<dbReference type="GO" id="GO:0004497">
    <property type="term" value="F:monooxygenase activity"/>
    <property type="evidence" value="ECO:0007669"/>
    <property type="project" value="UniProtKB-KW"/>
</dbReference>
<keyword evidence="7" id="KW-1133">Transmembrane helix</keyword>
<keyword evidence="7" id="KW-0472">Membrane</keyword>
<feature type="transmembrane region" description="Helical" evidence="7">
    <location>
        <begin position="12"/>
        <end position="31"/>
    </location>
</feature>
<proteinExistence type="inferred from homology"/>
<evidence type="ECO:0000256" key="6">
    <source>
        <dbReference type="SAM" id="MobiDB-lite"/>
    </source>
</evidence>
<keyword evidence="10" id="KW-1185">Reference proteome</keyword>
<keyword evidence="2" id="KW-0285">Flavoprotein</keyword>
<name>A0A9P5K076_9AGAM</name>
<evidence type="ECO:0000259" key="8">
    <source>
        <dbReference type="Pfam" id="PF01494"/>
    </source>
</evidence>
<gene>
    <name evidence="9" type="ORF">DFH94DRAFT_113963</name>
</gene>
<dbReference type="SUPFAM" id="SSF51905">
    <property type="entry name" value="FAD/NAD(P)-binding domain"/>
    <property type="match status" value="1"/>
</dbReference>
<dbReference type="AlphaFoldDB" id="A0A9P5K076"/>
<keyword evidence="7" id="KW-0812">Transmembrane</keyword>
<reference evidence="9" key="1">
    <citation type="submission" date="2019-10" db="EMBL/GenBank/DDBJ databases">
        <authorList>
            <consortium name="DOE Joint Genome Institute"/>
            <person name="Kuo A."/>
            <person name="Miyauchi S."/>
            <person name="Kiss E."/>
            <person name="Drula E."/>
            <person name="Kohler A."/>
            <person name="Sanchez-Garcia M."/>
            <person name="Andreopoulos B."/>
            <person name="Barry K.W."/>
            <person name="Bonito G."/>
            <person name="Buee M."/>
            <person name="Carver A."/>
            <person name="Chen C."/>
            <person name="Cichocki N."/>
            <person name="Clum A."/>
            <person name="Culley D."/>
            <person name="Crous P.W."/>
            <person name="Fauchery L."/>
            <person name="Girlanda M."/>
            <person name="Hayes R."/>
            <person name="Keri Z."/>
            <person name="LaButti K."/>
            <person name="Lipzen A."/>
            <person name="Lombard V."/>
            <person name="Magnuson J."/>
            <person name="Maillard F."/>
            <person name="Morin E."/>
            <person name="Murat C."/>
            <person name="Nolan M."/>
            <person name="Ohm R."/>
            <person name="Pangilinan J."/>
            <person name="Pereira M."/>
            <person name="Perotto S."/>
            <person name="Peter M."/>
            <person name="Riley R."/>
            <person name="Sitrit Y."/>
            <person name="Stielow B."/>
            <person name="Szollosi G."/>
            <person name="Zifcakova L."/>
            <person name="Stursova M."/>
            <person name="Spatafora J.W."/>
            <person name="Tedersoo L."/>
            <person name="Vaario L.-M."/>
            <person name="Yamada A."/>
            <person name="Yan M."/>
            <person name="Wang P."/>
            <person name="Xu J."/>
            <person name="Bruns T."/>
            <person name="Baldrian P."/>
            <person name="Vilgalys R."/>
            <person name="Henrissat B."/>
            <person name="Grigoriev I.V."/>
            <person name="Hibbett D."/>
            <person name="Nagy L.G."/>
            <person name="Martin F.M."/>
        </authorList>
    </citation>
    <scope>NUCLEOTIDE SEQUENCE</scope>
    <source>
        <strain evidence="9">Prilba</strain>
    </source>
</reference>
<dbReference type="OrthoDB" id="1878542at2759"/>
<dbReference type="Proteomes" id="UP000759537">
    <property type="component" value="Unassembled WGS sequence"/>
</dbReference>
<keyword evidence="3" id="KW-0274">FAD</keyword>
<evidence type="ECO:0000256" key="2">
    <source>
        <dbReference type="ARBA" id="ARBA00022630"/>
    </source>
</evidence>
<dbReference type="PRINTS" id="PR00420">
    <property type="entry name" value="RNGMNOXGNASE"/>
</dbReference>
<dbReference type="InterPro" id="IPR002938">
    <property type="entry name" value="FAD-bd"/>
</dbReference>
<feature type="domain" description="FAD-binding" evidence="8">
    <location>
        <begin position="11"/>
        <end position="378"/>
    </location>
</feature>
<dbReference type="Pfam" id="PF01494">
    <property type="entry name" value="FAD_binding_3"/>
    <property type="match status" value="1"/>
</dbReference>
<evidence type="ECO:0000313" key="10">
    <source>
        <dbReference type="Proteomes" id="UP000759537"/>
    </source>
</evidence>
<evidence type="ECO:0000313" key="9">
    <source>
        <dbReference type="EMBL" id="KAF8475152.1"/>
    </source>
</evidence>
<comment type="similarity">
    <text evidence="1">Belongs to the paxM FAD-dependent monooxygenase family.</text>
</comment>
<evidence type="ECO:0000256" key="3">
    <source>
        <dbReference type="ARBA" id="ARBA00022827"/>
    </source>
</evidence>
<evidence type="ECO:0000256" key="4">
    <source>
        <dbReference type="ARBA" id="ARBA00023002"/>
    </source>
</evidence>
<dbReference type="GO" id="GO:0071949">
    <property type="term" value="F:FAD binding"/>
    <property type="evidence" value="ECO:0007669"/>
    <property type="project" value="InterPro"/>
</dbReference>
<dbReference type="PANTHER" id="PTHR13789">
    <property type="entry name" value="MONOOXYGENASE"/>
    <property type="match status" value="1"/>
</dbReference>
<keyword evidence="5" id="KW-0503">Monooxygenase</keyword>
<reference evidence="9" key="2">
    <citation type="journal article" date="2020" name="Nat. Commun.">
        <title>Large-scale genome sequencing of mycorrhizal fungi provides insights into the early evolution of symbiotic traits.</title>
        <authorList>
            <person name="Miyauchi S."/>
            <person name="Kiss E."/>
            <person name="Kuo A."/>
            <person name="Drula E."/>
            <person name="Kohler A."/>
            <person name="Sanchez-Garcia M."/>
            <person name="Morin E."/>
            <person name="Andreopoulos B."/>
            <person name="Barry K.W."/>
            <person name="Bonito G."/>
            <person name="Buee M."/>
            <person name="Carver A."/>
            <person name="Chen C."/>
            <person name="Cichocki N."/>
            <person name="Clum A."/>
            <person name="Culley D."/>
            <person name="Crous P.W."/>
            <person name="Fauchery L."/>
            <person name="Girlanda M."/>
            <person name="Hayes R.D."/>
            <person name="Keri Z."/>
            <person name="LaButti K."/>
            <person name="Lipzen A."/>
            <person name="Lombard V."/>
            <person name="Magnuson J."/>
            <person name="Maillard F."/>
            <person name="Murat C."/>
            <person name="Nolan M."/>
            <person name="Ohm R.A."/>
            <person name="Pangilinan J."/>
            <person name="Pereira M.F."/>
            <person name="Perotto S."/>
            <person name="Peter M."/>
            <person name="Pfister S."/>
            <person name="Riley R."/>
            <person name="Sitrit Y."/>
            <person name="Stielow J.B."/>
            <person name="Szollosi G."/>
            <person name="Zifcakova L."/>
            <person name="Stursova M."/>
            <person name="Spatafora J.W."/>
            <person name="Tedersoo L."/>
            <person name="Vaario L.M."/>
            <person name="Yamada A."/>
            <person name="Yan M."/>
            <person name="Wang P."/>
            <person name="Xu J."/>
            <person name="Bruns T."/>
            <person name="Baldrian P."/>
            <person name="Vilgalys R."/>
            <person name="Dunand C."/>
            <person name="Henrissat B."/>
            <person name="Grigoriev I.V."/>
            <person name="Hibbett D."/>
            <person name="Nagy L.G."/>
            <person name="Martin F.M."/>
        </authorList>
    </citation>
    <scope>NUCLEOTIDE SEQUENCE</scope>
    <source>
        <strain evidence="9">Prilba</strain>
    </source>
</reference>
<evidence type="ECO:0000256" key="7">
    <source>
        <dbReference type="SAM" id="Phobius"/>
    </source>
</evidence>
<dbReference type="InterPro" id="IPR050493">
    <property type="entry name" value="FAD-dep_Monooxygenase_BioMet"/>
</dbReference>